<dbReference type="InterPro" id="IPR036728">
    <property type="entry name" value="PBP_GOBP_sf"/>
</dbReference>
<accession>Q2TJC8</accession>
<dbReference type="GO" id="GO:0090729">
    <property type="term" value="F:toxin activity"/>
    <property type="evidence" value="ECO:0007669"/>
    <property type="project" value="UniProtKB-KW"/>
</dbReference>
<protein>
    <submittedName>
        <fullName evidence="6">27 kDa salivary protein</fullName>
    </submittedName>
</protein>
<gene>
    <name evidence="6" type="primary">SP16</name>
</gene>
<evidence type="ECO:0000256" key="5">
    <source>
        <dbReference type="SAM" id="SignalP"/>
    </source>
</evidence>
<proteinExistence type="evidence at transcript level"/>
<feature type="chain" id="PRO_5004216411" evidence="5">
    <location>
        <begin position="20"/>
        <end position="251"/>
    </location>
</feature>
<dbReference type="InterPro" id="IPR006170">
    <property type="entry name" value="PBP/GOBP"/>
</dbReference>
<reference evidence="6" key="1">
    <citation type="journal article" date="2006" name="Vaccine">
        <title>From transcriptome to immunome: identification of DTH inducing proteins from a Phlebotomus ariasi salivary gland cDNA library.</title>
        <authorList>
            <person name="Oliveira F."/>
            <person name="Kamhawi S."/>
            <person name="Seitz A.E."/>
            <person name="Pham V.M."/>
            <person name="Guigal P.M."/>
            <person name="Fischer L."/>
            <person name="Ward J."/>
            <person name="Valenzuela J.G."/>
        </authorList>
    </citation>
    <scope>NUCLEOTIDE SEQUENCE</scope>
</reference>
<evidence type="ECO:0000256" key="3">
    <source>
        <dbReference type="ARBA" id="ARBA00022525"/>
    </source>
</evidence>
<dbReference type="AlphaFoldDB" id="Q2TJC8"/>
<organism evidence="6">
    <name type="scientific">Phlebotomus ariasi</name>
    <dbReference type="NCBI Taxonomy" id="59272"/>
    <lineage>
        <taxon>Eukaryota</taxon>
        <taxon>Metazoa</taxon>
        <taxon>Ecdysozoa</taxon>
        <taxon>Arthropoda</taxon>
        <taxon>Hexapoda</taxon>
        <taxon>Insecta</taxon>
        <taxon>Pterygota</taxon>
        <taxon>Neoptera</taxon>
        <taxon>Endopterygota</taxon>
        <taxon>Diptera</taxon>
        <taxon>Nematocera</taxon>
        <taxon>Psychodoidea</taxon>
        <taxon>Psychodidae</taxon>
        <taxon>Phlebotomus</taxon>
        <taxon>Larroussius</taxon>
    </lineage>
</organism>
<keyword evidence="3" id="KW-0964">Secreted</keyword>
<feature type="signal peptide" evidence="5">
    <location>
        <begin position="1"/>
        <end position="19"/>
    </location>
</feature>
<dbReference type="EMBL" id="AY862991">
    <property type="protein sequence ID" value="AAX55660.1"/>
    <property type="molecule type" value="mRNA"/>
</dbReference>
<evidence type="ECO:0000313" key="6">
    <source>
        <dbReference type="EMBL" id="AAX55660.1"/>
    </source>
</evidence>
<dbReference type="GO" id="GO:0005576">
    <property type="term" value="C:extracellular region"/>
    <property type="evidence" value="ECO:0007669"/>
    <property type="project" value="UniProtKB-SubCell"/>
</dbReference>
<keyword evidence="4" id="KW-0800">Toxin</keyword>
<dbReference type="Gene3D" id="1.10.238.20">
    <property type="entry name" value="Pheromone/general odorant binding protein domain"/>
    <property type="match status" value="1"/>
</dbReference>
<comment type="similarity">
    <text evidence="2">Belongs to the PBP/GOBP family.</text>
</comment>
<dbReference type="GO" id="GO:0005549">
    <property type="term" value="F:odorant binding"/>
    <property type="evidence" value="ECO:0007669"/>
    <property type="project" value="InterPro"/>
</dbReference>
<comment type="subcellular location">
    <subcellularLocation>
        <location evidence="1">Secreted</location>
    </subcellularLocation>
</comment>
<dbReference type="CDD" id="cd23992">
    <property type="entry name" value="PBP_GOBP"/>
    <property type="match status" value="1"/>
</dbReference>
<evidence type="ECO:0000256" key="1">
    <source>
        <dbReference type="ARBA" id="ARBA00004613"/>
    </source>
</evidence>
<evidence type="ECO:0000256" key="4">
    <source>
        <dbReference type="ARBA" id="ARBA00022656"/>
    </source>
</evidence>
<sequence length="251" mass="28802">MNILLKVAILVSLCEIGYSWKYPRNADQTLWAWRSCQKGNYDPELVKKWMAFEIPDDEVTHCYIKCVWTHLGMYDETSQTIRADRVKQQFKARGLSVPAEISHLEGSTGGSCVTIYKKTRAFLETQMPNYRIAFYGTVEESDKWFANNPETKPKRIKISDFCKGREAGTEGTCKHACSMYYYRLVDEDNLVIPFRKLPGILDSQLEQCRDQASSETGCKVGDTIYNCLNRINPEGLKKALNTLDEQSLTLY</sequence>
<name>Q2TJC8_9DIPT</name>
<dbReference type="SUPFAM" id="SSF47565">
    <property type="entry name" value="Insect pheromone/odorant-binding proteins"/>
    <property type="match status" value="1"/>
</dbReference>
<evidence type="ECO:0000256" key="2">
    <source>
        <dbReference type="ARBA" id="ARBA00008098"/>
    </source>
</evidence>
<dbReference type="Pfam" id="PF01395">
    <property type="entry name" value="PBP_GOBP"/>
    <property type="match status" value="1"/>
</dbReference>
<keyword evidence="5" id="KW-0732">Signal</keyword>